<dbReference type="InterPro" id="IPR001647">
    <property type="entry name" value="HTH_TetR"/>
</dbReference>
<proteinExistence type="predicted"/>
<dbReference type="Pfam" id="PF16925">
    <property type="entry name" value="TetR_C_13"/>
    <property type="match status" value="1"/>
</dbReference>
<dbReference type="AlphaFoldDB" id="A0A1Y2L4I5"/>
<evidence type="ECO:0000313" key="6">
    <source>
        <dbReference type="EMBL" id="OSQ39732.1"/>
    </source>
</evidence>
<dbReference type="InterPro" id="IPR009057">
    <property type="entry name" value="Homeodomain-like_sf"/>
</dbReference>
<dbReference type="EMBL" id="JFKA01000002">
    <property type="protein sequence ID" value="OSQ39732.1"/>
    <property type="molecule type" value="Genomic_DNA"/>
</dbReference>
<organism evidence="6 7">
    <name type="scientific">Thalassospira mesophila</name>
    <dbReference type="NCBI Taxonomy" id="1293891"/>
    <lineage>
        <taxon>Bacteria</taxon>
        <taxon>Pseudomonadati</taxon>
        <taxon>Pseudomonadota</taxon>
        <taxon>Alphaproteobacteria</taxon>
        <taxon>Rhodospirillales</taxon>
        <taxon>Thalassospiraceae</taxon>
        <taxon>Thalassospira</taxon>
    </lineage>
</organism>
<evidence type="ECO:0000256" key="1">
    <source>
        <dbReference type="ARBA" id="ARBA00023015"/>
    </source>
</evidence>
<keyword evidence="2 4" id="KW-0238">DNA-binding</keyword>
<dbReference type="Gene3D" id="1.10.357.10">
    <property type="entry name" value="Tetracycline Repressor, domain 2"/>
    <property type="match status" value="1"/>
</dbReference>
<feature type="DNA-binding region" description="H-T-H motif" evidence="4">
    <location>
        <begin position="29"/>
        <end position="48"/>
    </location>
</feature>
<dbReference type="InterPro" id="IPR011075">
    <property type="entry name" value="TetR_C"/>
</dbReference>
<dbReference type="InterPro" id="IPR036271">
    <property type="entry name" value="Tet_transcr_reg_TetR-rel_C_sf"/>
</dbReference>
<gene>
    <name evidence="6" type="ORF">TMES_07165</name>
</gene>
<dbReference type="PROSITE" id="PS50977">
    <property type="entry name" value="HTH_TETR_2"/>
    <property type="match status" value="1"/>
</dbReference>
<dbReference type="RefSeq" id="WP_085580873.1">
    <property type="nucleotide sequence ID" value="NZ_JFKA01000002.1"/>
</dbReference>
<reference evidence="6 7" key="1">
    <citation type="submission" date="2014-03" db="EMBL/GenBank/DDBJ databases">
        <title>The draft genome sequence of Thalassospira mesophila JCM 18969.</title>
        <authorList>
            <person name="Lai Q."/>
            <person name="Shao Z."/>
        </authorList>
    </citation>
    <scope>NUCLEOTIDE SEQUENCE [LARGE SCALE GENOMIC DNA]</scope>
    <source>
        <strain evidence="6 7">JCM 18969</strain>
    </source>
</reference>
<accession>A0A1Y2L4I5</accession>
<keyword evidence="3" id="KW-0804">Transcription</keyword>
<dbReference type="PANTHER" id="PTHR47506">
    <property type="entry name" value="TRANSCRIPTIONAL REGULATORY PROTEIN"/>
    <property type="match status" value="1"/>
</dbReference>
<evidence type="ECO:0000256" key="3">
    <source>
        <dbReference type="ARBA" id="ARBA00023163"/>
    </source>
</evidence>
<protein>
    <recommendedName>
        <fullName evidence="5">HTH tetR-type domain-containing protein</fullName>
    </recommendedName>
</protein>
<dbReference type="PANTHER" id="PTHR47506:SF1">
    <property type="entry name" value="HTH-TYPE TRANSCRIPTIONAL REGULATOR YJDC"/>
    <property type="match status" value="1"/>
</dbReference>
<evidence type="ECO:0000256" key="4">
    <source>
        <dbReference type="PROSITE-ProRule" id="PRU00335"/>
    </source>
</evidence>
<dbReference type="SUPFAM" id="SSF48498">
    <property type="entry name" value="Tetracyclin repressor-like, C-terminal domain"/>
    <property type="match status" value="1"/>
</dbReference>
<dbReference type="Pfam" id="PF00440">
    <property type="entry name" value="TetR_N"/>
    <property type="match status" value="1"/>
</dbReference>
<dbReference type="Proteomes" id="UP000193391">
    <property type="component" value="Unassembled WGS sequence"/>
</dbReference>
<keyword evidence="1" id="KW-0805">Transcription regulation</keyword>
<comment type="caution">
    <text evidence="6">The sequence shown here is derived from an EMBL/GenBank/DDBJ whole genome shotgun (WGS) entry which is preliminary data.</text>
</comment>
<feature type="domain" description="HTH tetR-type" evidence="5">
    <location>
        <begin position="6"/>
        <end position="66"/>
    </location>
</feature>
<dbReference type="PRINTS" id="PR00455">
    <property type="entry name" value="HTHTETR"/>
</dbReference>
<keyword evidence="7" id="KW-1185">Reference proteome</keyword>
<evidence type="ECO:0000256" key="2">
    <source>
        <dbReference type="ARBA" id="ARBA00023125"/>
    </source>
</evidence>
<dbReference type="GO" id="GO:0003677">
    <property type="term" value="F:DNA binding"/>
    <property type="evidence" value="ECO:0007669"/>
    <property type="project" value="UniProtKB-UniRule"/>
</dbReference>
<dbReference type="SUPFAM" id="SSF46689">
    <property type="entry name" value="Homeodomain-like"/>
    <property type="match status" value="1"/>
</dbReference>
<sequence>MTQKTSPKALEIIDQARLLIANGGYNGFSYADIAKTLGVTNASIHYHFPAKADLVKAVVIQYRTYSHHQLALARAEDDDPVRLLRLFVGFWEHCLREGPWPFCICVMLACELPLIPDAVADEVQGHFDDLSGWLTEVMAQGQARGLLELRAGPKVEARILMTLVHGSMISARAARDPALYGAVAWPALQRLLVGTPNVPT</sequence>
<dbReference type="OrthoDB" id="9809772at2"/>
<evidence type="ECO:0000313" key="7">
    <source>
        <dbReference type="Proteomes" id="UP000193391"/>
    </source>
</evidence>
<name>A0A1Y2L4I5_9PROT</name>
<evidence type="ECO:0000259" key="5">
    <source>
        <dbReference type="PROSITE" id="PS50977"/>
    </source>
</evidence>
<dbReference type="STRING" id="1293891.TMES_07165"/>